<proteinExistence type="predicted"/>
<dbReference type="AlphaFoldDB" id="A0A4V2ZX42"/>
<evidence type="ECO:0000313" key="3">
    <source>
        <dbReference type="Proteomes" id="UP000295554"/>
    </source>
</evidence>
<name>A0A4V2ZX42_9GAMM</name>
<gene>
    <name evidence="2" type="ORF">E2F43_15325</name>
</gene>
<keyword evidence="3" id="KW-1185">Reference proteome</keyword>
<protein>
    <submittedName>
        <fullName evidence="2">Uncharacterized protein</fullName>
    </submittedName>
</protein>
<dbReference type="Proteomes" id="UP000295554">
    <property type="component" value="Unassembled WGS sequence"/>
</dbReference>
<accession>A0A4V2ZX42</accession>
<organism evidence="2 3">
    <name type="scientific">Seongchinamella unica</name>
    <dbReference type="NCBI Taxonomy" id="2547392"/>
    <lineage>
        <taxon>Bacteria</taxon>
        <taxon>Pseudomonadati</taxon>
        <taxon>Pseudomonadota</taxon>
        <taxon>Gammaproteobacteria</taxon>
        <taxon>Cellvibrionales</taxon>
        <taxon>Halieaceae</taxon>
        <taxon>Seongchinamella</taxon>
    </lineage>
</organism>
<evidence type="ECO:0000313" key="2">
    <source>
        <dbReference type="EMBL" id="TDG12923.1"/>
    </source>
</evidence>
<dbReference type="EMBL" id="SMSE01000003">
    <property type="protein sequence ID" value="TDG12923.1"/>
    <property type="molecule type" value="Genomic_DNA"/>
</dbReference>
<evidence type="ECO:0000256" key="1">
    <source>
        <dbReference type="SAM" id="MobiDB-lite"/>
    </source>
</evidence>
<feature type="region of interest" description="Disordered" evidence="1">
    <location>
        <begin position="1"/>
        <end position="67"/>
    </location>
</feature>
<reference evidence="2 3" key="1">
    <citation type="submission" date="2019-03" db="EMBL/GenBank/DDBJ databases">
        <title>Seongchinamella monodicae gen. nov., sp. nov., a novel member of the Gammaproteobacteria isolated from a tidal mudflat of beach.</title>
        <authorList>
            <person name="Yang H.G."/>
            <person name="Kang J.W."/>
            <person name="Lee S.D."/>
        </authorList>
    </citation>
    <scope>NUCLEOTIDE SEQUENCE [LARGE SCALE GENOMIC DNA]</scope>
    <source>
        <strain evidence="2 3">GH4-78</strain>
    </source>
</reference>
<comment type="caution">
    <text evidence="2">The sequence shown here is derived from an EMBL/GenBank/DDBJ whole genome shotgun (WGS) entry which is preliminary data.</text>
</comment>
<feature type="compositionally biased region" description="Gly residues" evidence="1">
    <location>
        <begin position="8"/>
        <end position="40"/>
    </location>
</feature>
<sequence>MGATRMGTGTGRGTGTPTGTPTGTGTGTGAGTGTGTGTGIGARQIEPVASNRRRGQRQHVTGPGPVTMSATSLLSTYKFSSANAASLERTMPFTCMIPAWG</sequence>